<keyword evidence="2 5" id="KW-0812">Transmembrane</keyword>
<evidence type="ECO:0000259" key="6">
    <source>
        <dbReference type="Pfam" id="PF07291"/>
    </source>
</evidence>
<dbReference type="RefSeq" id="WP_208470630.1">
    <property type="nucleotide sequence ID" value="NZ_JAGFNS010000021.1"/>
</dbReference>
<feature type="transmembrane region" description="Helical" evidence="5">
    <location>
        <begin position="38"/>
        <end position="62"/>
    </location>
</feature>
<evidence type="ECO:0000256" key="4">
    <source>
        <dbReference type="ARBA" id="ARBA00023136"/>
    </source>
</evidence>
<proteinExistence type="predicted"/>
<feature type="transmembrane region" description="Helical" evidence="5">
    <location>
        <begin position="68"/>
        <end position="88"/>
    </location>
</feature>
<feature type="transmembrane region" description="Helical" evidence="5">
    <location>
        <begin position="7"/>
        <end position="26"/>
    </location>
</feature>
<gene>
    <name evidence="7" type="ORF">J5X75_28645</name>
</gene>
<keyword evidence="4 5" id="KW-0472">Membrane</keyword>
<dbReference type="EMBL" id="JAGFNS010000021">
    <property type="protein sequence ID" value="MBO3741484.1"/>
    <property type="molecule type" value="Genomic_DNA"/>
</dbReference>
<protein>
    <recommendedName>
        <fullName evidence="6">Methylamine utilisation protein MauE domain-containing protein</fullName>
    </recommendedName>
</protein>
<dbReference type="Pfam" id="PF07291">
    <property type="entry name" value="MauE"/>
    <property type="match status" value="1"/>
</dbReference>
<accession>A0ABS3USC5</accession>
<dbReference type="Proteomes" id="UP000679690">
    <property type="component" value="Unassembled WGS sequence"/>
</dbReference>
<comment type="subcellular location">
    <subcellularLocation>
        <location evidence="1">Membrane</location>
        <topology evidence="1">Multi-pass membrane protein</topology>
    </subcellularLocation>
</comment>
<reference evidence="7 8" key="1">
    <citation type="submission" date="2021-03" db="EMBL/GenBank/DDBJ databases">
        <title>Actinoplanes flavus sp. nov., a novel actinomycete isolated from Coconut Palm rhizosphere soil.</title>
        <authorList>
            <person name="Luo X."/>
        </authorList>
    </citation>
    <scope>NUCLEOTIDE SEQUENCE [LARGE SCALE GENOMIC DNA]</scope>
    <source>
        <strain evidence="7 8">NEAU-H7</strain>
    </source>
</reference>
<dbReference type="InterPro" id="IPR009908">
    <property type="entry name" value="Methylamine_util_MauE"/>
</dbReference>
<feature type="transmembrane region" description="Helical" evidence="5">
    <location>
        <begin position="108"/>
        <end position="126"/>
    </location>
</feature>
<evidence type="ECO:0000256" key="1">
    <source>
        <dbReference type="ARBA" id="ARBA00004141"/>
    </source>
</evidence>
<keyword evidence="8" id="KW-1185">Reference proteome</keyword>
<feature type="domain" description="Methylamine utilisation protein MauE" evidence="6">
    <location>
        <begin position="5"/>
        <end position="114"/>
    </location>
</feature>
<sequence length="183" mass="19335">MPPLLDAAVRFVAAAVLLYSAGQKLVAPKVMRQTLQGLRLPAPGVLNFVLIAVELTTAILLLTAPRSLVTTAMVVGLGSSFAGAALLAMTRGEVVRCACLGRGTESNLGWMQIALLPVWLSVAWVARSGTSDDFVGAAWVAVVAVSLSLAVIAFQLRPLALRNWSYLKMLESQWDSSGSSSRP</sequence>
<evidence type="ECO:0000313" key="8">
    <source>
        <dbReference type="Proteomes" id="UP000679690"/>
    </source>
</evidence>
<evidence type="ECO:0000256" key="5">
    <source>
        <dbReference type="SAM" id="Phobius"/>
    </source>
</evidence>
<feature type="transmembrane region" description="Helical" evidence="5">
    <location>
        <begin position="138"/>
        <end position="160"/>
    </location>
</feature>
<evidence type="ECO:0000256" key="3">
    <source>
        <dbReference type="ARBA" id="ARBA00022989"/>
    </source>
</evidence>
<evidence type="ECO:0000313" key="7">
    <source>
        <dbReference type="EMBL" id="MBO3741484.1"/>
    </source>
</evidence>
<organism evidence="7 8">
    <name type="scientific">Actinoplanes flavus</name>
    <dbReference type="NCBI Taxonomy" id="2820290"/>
    <lineage>
        <taxon>Bacteria</taxon>
        <taxon>Bacillati</taxon>
        <taxon>Actinomycetota</taxon>
        <taxon>Actinomycetes</taxon>
        <taxon>Micromonosporales</taxon>
        <taxon>Micromonosporaceae</taxon>
        <taxon>Actinoplanes</taxon>
    </lineage>
</organism>
<name>A0ABS3USC5_9ACTN</name>
<evidence type="ECO:0000256" key="2">
    <source>
        <dbReference type="ARBA" id="ARBA00022692"/>
    </source>
</evidence>
<comment type="caution">
    <text evidence="7">The sequence shown here is derived from an EMBL/GenBank/DDBJ whole genome shotgun (WGS) entry which is preliminary data.</text>
</comment>
<keyword evidence="3 5" id="KW-1133">Transmembrane helix</keyword>